<proteinExistence type="predicted"/>
<dbReference type="Pfam" id="PF02012">
    <property type="entry name" value="BNR"/>
    <property type="match status" value="1"/>
</dbReference>
<feature type="chain" id="PRO_5039638308" description="Sortilin N-terminal domain-containing protein" evidence="2">
    <location>
        <begin position="22"/>
        <end position="289"/>
    </location>
</feature>
<evidence type="ECO:0000256" key="2">
    <source>
        <dbReference type="SAM" id="SignalP"/>
    </source>
</evidence>
<dbReference type="STRING" id="1216932.CM240_3334"/>
<dbReference type="KEGG" id="clt:CM240_3334"/>
<dbReference type="PATRIC" id="fig|1216932.3.peg.3309"/>
<evidence type="ECO:0000259" key="3">
    <source>
        <dbReference type="Pfam" id="PF15902"/>
    </source>
</evidence>
<dbReference type="eggNOG" id="COG4447">
    <property type="taxonomic scope" value="Bacteria"/>
</dbReference>
<dbReference type="HOGENOM" id="CLU_962075_0_0_9"/>
<dbReference type="AlphaFoldDB" id="W6S0M1"/>
<name>W6S0M1_9CLOT</name>
<dbReference type="InterPro" id="IPR015943">
    <property type="entry name" value="WD40/YVTN_repeat-like_dom_sf"/>
</dbReference>
<dbReference type="InterPro" id="IPR031778">
    <property type="entry name" value="Sortilin_N"/>
</dbReference>
<dbReference type="SUPFAM" id="SSF110296">
    <property type="entry name" value="Oligoxyloglucan reducing end-specific cellobiohydrolase"/>
    <property type="match status" value="1"/>
</dbReference>
<dbReference type="EMBL" id="HG917869">
    <property type="protein sequence ID" value="CDM70451.1"/>
    <property type="molecule type" value="Genomic_DNA"/>
</dbReference>
<dbReference type="RefSeq" id="WP_044040623.1">
    <property type="nucleotide sequence ID" value="NZ_HG917869.1"/>
</dbReference>
<reference evidence="4 5" key="1">
    <citation type="submission" date="2013-11" db="EMBL/GenBank/DDBJ databases">
        <title>Complete genome sequence of Clostridum sp. M2/40.</title>
        <authorList>
            <person name="Wibberg D."/>
            <person name="Puehler A."/>
            <person name="Schlueter A."/>
        </authorList>
    </citation>
    <scope>NUCLEOTIDE SEQUENCE [LARGE SCALE GENOMIC DNA]</scope>
    <source>
        <strain evidence="5">M2/40</strain>
    </source>
</reference>
<dbReference type="Proteomes" id="UP000019426">
    <property type="component" value="Chromosome M2/40_rep2"/>
</dbReference>
<evidence type="ECO:0000313" key="4">
    <source>
        <dbReference type="EMBL" id="CDM70451.1"/>
    </source>
</evidence>
<gene>
    <name evidence="4" type="ORF">CM240_3334</name>
</gene>
<keyword evidence="1" id="KW-0677">Repeat</keyword>
<dbReference type="PANTHER" id="PTHR47199:SF2">
    <property type="entry name" value="PHOTOSYSTEM II STABILITY_ASSEMBLY FACTOR HCF136, CHLOROPLASTIC"/>
    <property type="match status" value="1"/>
</dbReference>
<keyword evidence="2" id="KW-0732">Signal</keyword>
<protein>
    <recommendedName>
        <fullName evidence="3">Sortilin N-terminal domain-containing protein</fullName>
    </recommendedName>
</protein>
<accession>W6S0M1</accession>
<evidence type="ECO:0000256" key="1">
    <source>
        <dbReference type="ARBA" id="ARBA00022737"/>
    </source>
</evidence>
<dbReference type="OrthoDB" id="9757947at2"/>
<evidence type="ECO:0000313" key="5">
    <source>
        <dbReference type="Proteomes" id="UP000019426"/>
    </source>
</evidence>
<keyword evidence="5" id="KW-1185">Reference proteome</keyword>
<organism evidence="4 5">
    <name type="scientific">Clostridium bornimense</name>
    <dbReference type="NCBI Taxonomy" id="1216932"/>
    <lineage>
        <taxon>Bacteria</taxon>
        <taxon>Bacillati</taxon>
        <taxon>Bacillota</taxon>
        <taxon>Clostridia</taxon>
        <taxon>Eubacteriales</taxon>
        <taxon>Clostridiaceae</taxon>
        <taxon>Clostridium</taxon>
    </lineage>
</organism>
<dbReference type="Gene3D" id="2.130.10.10">
    <property type="entry name" value="YVTN repeat-like/Quinoprotein amine dehydrogenase"/>
    <property type="match status" value="2"/>
</dbReference>
<feature type="domain" description="Sortilin N-terminal" evidence="3">
    <location>
        <begin position="146"/>
        <end position="265"/>
    </location>
</feature>
<feature type="signal peptide" evidence="2">
    <location>
        <begin position="1"/>
        <end position="21"/>
    </location>
</feature>
<sequence length="289" mass="31831">MKMKKILLLLGVMMIITNSIGCGNEKAKNDWNEFKTVTVSNQSYIGGFNDENFGITVGYAGESKYSTDGGKTWSEGKNSSLCRFGLAIINDKVAYSCGNGSNVRKTKDGGKTWEAIKDFGKSEPNQCRYLSFINENEGIIASPEQLGITKDSGKEWIDITLPKDIGNILGIFYSDKKVIYIVDSNKKIYISKNAGDTWESKDLKADDMNTTVSSESALAIHFDDENNGRVFYYTSELVVKSVVTKDGGSTWKDEKVQEVCGQAMFLSQDGKLLSVNSSVDKSIILLKGK</sequence>
<dbReference type="Pfam" id="PF15902">
    <property type="entry name" value="Sortilin-Vps10"/>
    <property type="match status" value="1"/>
</dbReference>
<dbReference type="CDD" id="cd15482">
    <property type="entry name" value="Sialidase_non-viral"/>
    <property type="match status" value="1"/>
</dbReference>
<dbReference type="PANTHER" id="PTHR47199">
    <property type="entry name" value="PHOTOSYSTEM II STABILITY/ASSEMBLY FACTOR HCF136, CHLOROPLASTIC"/>
    <property type="match status" value="1"/>
</dbReference>
<dbReference type="InterPro" id="IPR002860">
    <property type="entry name" value="BNR_rpt"/>
</dbReference>